<dbReference type="Pfam" id="PF08241">
    <property type="entry name" value="Methyltransf_11"/>
    <property type="match status" value="1"/>
</dbReference>
<dbReference type="Gene3D" id="3.40.50.150">
    <property type="entry name" value="Vaccinia Virus protein VP39"/>
    <property type="match status" value="1"/>
</dbReference>
<dbReference type="CDD" id="cd02440">
    <property type="entry name" value="AdoMet_MTases"/>
    <property type="match status" value="1"/>
</dbReference>
<dbReference type="EMBL" id="AP027142">
    <property type="protein sequence ID" value="BDV35507.1"/>
    <property type="molecule type" value="Genomic_DNA"/>
</dbReference>
<keyword evidence="3" id="KW-1185">Reference proteome</keyword>
<sequence>MTCKDLLSEFIAAYPAQPATAYWRAIEIGALIRHGLPQGLGLDLGCGDGILTRILLSHTGSRKLVGIDPDPLEAGAARKFSFYDRVHVTQGDAIPEEEKSFDFILSNSVLEHIPQLDSTLCEASRVLKRCGQFLFTVPGPRFRENLAGPLSPGVSRETYLKTLDQRLAHLNYLDHEGWREVLSRHGLQLDNALGYLDRDQTCRWETLSRMTGGLFYSIFGGLKQPIEIQRTLGMRDFLNRAKLPDFLATAMARAVSFGVPVGDNDSLWLAPESASCLLLVGHKP</sequence>
<dbReference type="SUPFAM" id="SSF53335">
    <property type="entry name" value="S-adenosyl-L-methionine-dependent methyltransferases"/>
    <property type="match status" value="1"/>
</dbReference>
<proteinExistence type="predicted"/>
<protein>
    <recommendedName>
        <fullName evidence="1">Methyltransferase type 11 domain-containing protein</fullName>
    </recommendedName>
</protein>
<dbReference type="PANTHER" id="PTHR43861">
    <property type="entry name" value="TRANS-ACONITATE 2-METHYLTRANSFERASE-RELATED"/>
    <property type="match status" value="1"/>
</dbReference>
<evidence type="ECO:0000313" key="2">
    <source>
        <dbReference type="EMBL" id="BDV35507.1"/>
    </source>
</evidence>
<name>A0ABM8EBY1_9HYPH</name>
<dbReference type="Proteomes" id="UP001317629">
    <property type="component" value="Chromosome"/>
</dbReference>
<evidence type="ECO:0000259" key="1">
    <source>
        <dbReference type="Pfam" id="PF08241"/>
    </source>
</evidence>
<feature type="domain" description="Methyltransferase type 11" evidence="1">
    <location>
        <begin position="42"/>
        <end position="135"/>
    </location>
</feature>
<reference evidence="2 3" key="1">
    <citation type="journal article" date="2023" name="Int. J. Syst. Evol. Microbiol.">
        <title>Methylocystis iwaonis sp. nov., a type II methane-oxidizing bacterium from surface soil of a rice paddy field in Japan, and emended description of the genus Methylocystis (ex Whittenbury et al. 1970) Bowman et al. 1993.</title>
        <authorList>
            <person name="Kaise H."/>
            <person name="Sawadogo J.B."/>
            <person name="Alam M.S."/>
            <person name="Ueno C."/>
            <person name="Dianou D."/>
            <person name="Shinjo R."/>
            <person name="Asakawa S."/>
        </authorList>
    </citation>
    <scope>NUCLEOTIDE SEQUENCE [LARGE SCALE GENOMIC DNA]</scope>
    <source>
        <strain evidence="2 3">SS37A-Re</strain>
    </source>
</reference>
<dbReference type="InterPro" id="IPR013216">
    <property type="entry name" value="Methyltransf_11"/>
</dbReference>
<dbReference type="InterPro" id="IPR029063">
    <property type="entry name" value="SAM-dependent_MTases_sf"/>
</dbReference>
<accession>A0ABM8EBY1</accession>
<gene>
    <name evidence="2" type="ORF">SS37A_30360</name>
</gene>
<organism evidence="2 3">
    <name type="scientific">Methylocystis iwaonis</name>
    <dbReference type="NCBI Taxonomy" id="2885079"/>
    <lineage>
        <taxon>Bacteria</taxon>
        <taxon>Pseudomonadati</taxon>
        <taxon>Pseudomonadota</taxon>
        <taxon>Alphaproteobacteria</taxon>
        <taxon>Hyphomicrobiales</taxon>
        <taxon>Methylocystaceae</taxon>
        <taxon>Methylocystis</taxon>
    </lineage>
</organism>
<evidence type="ECO:0000313" key="3">
    <source>
        <dbReference type="Proteomes" id="UP001317629"/>
    </source>
</evidence>
<dbReference type="RefSeq" id="WP_281928944.1">
    <property type="nucleotide sequence ID" value="NZ_AP027142.1"/>
</dbReference>